<evidence type="ECO:0000256" key="5">
    <source>
        <dbReference type="ARBA" id="ARBA00022840"/>
    </source>
</evidence>
<feature type="compositionally biased region" description="Low complexity" evidence="9">
    <location>
        <begin position="771"/>
        <end position="792"/>
    </location>
</feature>
<dbReference type="SMART" id="SM00491">
    <property type="entry name" value="HELICc2"/>
    <property type="match status" value="1"/>
</dbReference>
<feature type="compositionally biased region" description="Basic and acidic residues" evidence="9">
    <location>
        <begin position="425"/>
        <end position="434"/>
    </location>
</feature>
<keyword evidence="1" id="KW-0479">Metal-binding</keyword>
<evidence type="ECO:0000256" key="2">
    <source>
        <dbReference type="ARBA" id="ARBA00022741"/>
    </source>
</evidence>
<keyword evidence="4" id="KW-0347">Helicase</keyword>
<dbReference type="Gene3D" id="3.40.50.300">
    <property type="entry name" value="P-loop containing nucleotide triphosphate hydrolases"/>
    <property type="match status" value="2"/>
</dbReference>
<dbReference type="GO" id="GO:0003678">
    <property type="term" value="F:DNA helicase activity"/>
    <property type="evidence" value="ECO:0007669"/>
    <property type="project" value="InterPro"/>
</dbReference>
<keyword evidence="12" id="KW-1185">Reference proteome</keyword>
<gene>
    <name evidence="11" type="ORF">LSCM4_08257</name>
</gene>
<dbReference type="Pfam" id="PF13307">
    <property type="entry name" value="Helicase_C_2"/>
    <property type="match status" value="1"/>
</dbReference>
<dbReference type="KEGG" id="loi:92364061"/>
<feature type="region of interest" description="Disordered" evidence="9">
    <location>
        <begin position="327"/>
        <end position="375"/>
    </location>
</feature>
<dbReference type="PROSITE" id="PS51193">
    <property type="entry name" value="HELICASE_ATP_BIND_2"/>
    <property type="match status" value="1"/>
</dbReference>
<dbReference type="RefSeq" id="XP_067066160.1">
    <property type="nucleotide sequence ID" value="XM_067210127.1"/>
</dbReference>
<reference evidence="12" key="1">
    <citation type="journal article" date="2021" name="Microbiol. Resour. Announc.">
        <title>LGAAP: Leishmaniinae Genome Assembly and Annotation Pipeline.</title>
        <authorList>
            <person name="Almutairi H."/>
            <person name="Urbaniak M.D."/>
            <person name="Bates M.D."/>
            <person name="Jariyapan N."/>
            <person name="Kwakye-Nuako G."/>
            <person name="Thomaz-Soccol V."/>
            <person name="Al-Salem W.S."/>
            <person name="Dillon R.J."/>
            <person name="Bates P.A."/>
            <person name="Gatherer D."/>
        </authorList>
    </citation>
    <scope>NUCLEOTIDE SEQUENCE [LARGE SCALE GENOMIC DNA]</scope>
</reference>
<feature type="domain" description="Helicase ATP-binding" evidence="10">
    <location>
        <begin position="5"/>
        <end position="741"/>
    </location>
</feature>
<dbReference type="GO" id="GO:0034085">
    <property type="term" value="P:establishment of sister chromatid cohesion"/>
    <property type="evidence" value="ECO:0007669"/>
    <property type="project" value="TreeGrafter"/>
</dbReference>
<dbReference type="InterPro" id="IPR010614">
    <property type="entry name" value="RAD3-like_helicase_DEAD"/>
</dbReference>
<feature type="region of interest" description="Disordered" evidence="9">
    <location>
        <begin position="628"/>
        <end position="651"/>
    </location>
</feature>
<dbReference type="GeneID" id="92364061"/>
<dbReference type="GO" id="GO:0006139">
    <property type="term" value="P:nucleobase-containing compound metabolic process"/>
    <property type="evidence" value="ECO:0007669"/>
    <property type="project" value="InterPro"/>
</dbReference>
<keyword evidence="6" id="KW-0408">Iron</keyword>
<feature type="compositionally biased region" description="Low complexity" evidence="9">
    <location>
        <begin position="359"/>
        <end position="374"/>
    </location>
</feature>
<keyword evidence="2" id="KW-0547">Nucleotide-binding</keyword>
<evidence type="ECO:0000256" key="9">
    <source>
        <dbReference type="SAM" id="MobiDB-lite"/>
    </source>
</evidence>
<protein>
    <recommendedName>
        <fullName evidence="10">Helicase ATP-binding domain-containing protein</fullName>
    </recommendedName>
</protein>
<keyword evidence="8" id="KW-0413">Isomerase</keyword>
<evidence type="ECO:0000256" key="6">
    <source>
        <dbReference type="ARBA" id="ARBA00023004"/>
    </source>
</evidence>
<keyword evidence="5" id="KW-0067">ATP-binding</keyword>
<dbReference type="GO" id="GO:0003677">
    <property type="term" value="F:DNA binding"/>
    <property type="evidence" value="ECO:0007669"/>
    <property type="project" value="InterPro"/>
</dbReference>
<dbReference type="InterPro" id="IPR045028">
    <property type="entry name" value="DinG/Rad3-like"/>
</dbReference>
<dbReference type="GO" id="GO:0005524">
    <property type="term" value="F:ATP binding"/>
    <property type="evidence" value="ECO:0007669"/>
    <property type="project" value="UniProtKB-KW"/>
</dbReference>
<feature type="compositionally biased region" description="Low complexity" evidence="9">
    <location>
        <begin position="485"/>
        <end position="503"/>
    </location>
</feature>
<feature type="compositionally biased region" description="Low complexity" evidence="9">
    <location>
        <begin position="636"/>
        <end position="645"/>
    </location>
</feature>
<evidence type="ECO:0000259" key="10">
    <source>
        <dbReference type="PROSITE" id="PS51193"/>
    </source>
</evidence>
<feature type="region of interest" description="Disordered" evidence="9">
    <location>
        <begin position="881"/>
        <end position="900"/>
    </location>
</feature>
<name>A0A836L4A9_9TRYP</name>
<comment type="caution">
    <text evidence="11">The sequence shown here is derived from an EMBL/GenBank/DDBJ whole genome shotgun (WGS) entry which is preliminary data.</text>
</comment>
<dbReference type="InterPro" id="IPR006555">
    <property type="entry name" value="ATP-dep_Helicase_C"/>
</dbReference>
<dbReference type="GO" id="GO:0051536">
    <property type="term" value="F:iron-sulfur cluster binding"/>
    <property type="evidence" value="ECO:0007669"/>
    <property type="project" value="UniProtKB-KW"/>
</dbReference>
<evidence type="ECO:0000313" key="11">
    <source>
        <dbReference type="EMBL" id="KAG5488033.1"/>
    </source>
</evidence>
<feature type="compositionally biased region" description="Low complexity" evidence="9">
    <location>
        <begin position="236"/>
        <end position="256"/>
    </location>
</feature>
<organism evidence="11 12">
    <name type="scientific">Leishmania orientalis</name>
    <dbReference type="NCBI Taxonomy" id="2249476"/>
    <lineage>
        <taxon>Eukaryota</taxon>
        <taxon>Discoba</taxon>
        <taxon>Euglenozoa</taxon>
        <taxon>Kinetoplastea</taxon>
        <taxon>Metakinetoplastina</taxon>
        <taxon>Trypanosomatida</taxon>
        <taxon>Trypanosomatidae</taxon>
        <taxon>Leishmaniinae</taxon>
        <taxon>Leishmania</taxon>
    </lineage>
</organism>
<evidence type="ECO:0000256" key="3">
    <source>
        <dbReference type="ARBA" id="ARBA00022801"/>
    </source>
</evidence>
<feature type="region of interest" description="Disordered" evidence="9">
    <location>
        <begin position="1223"/>
        <end position="1248"/>
    </location>
</feature>
<evidence type="ECO:0000256" key="7">
    <source>
        <dbReference type="ARBA" id="ARBA00023014"/>
    </source>
</evidence>
<evidence type="ECO:0000313" key="12">
    <source>
        <dbReference type="Proteomes" id="UP000674143"/>
    </source>
</evidence>
<sequence>MHQVGPYQIPFPYAPYPLQEHAMTALRDYLEHQCGCHHTENTSSRCRSINVVPAAVSSTSPQPSSSMTRSTLEAKSFRSRVVVLESPTGTGKSQMLLNSVLSFLFETVENAMHVDGTASACSSTHPELPAVIASAAAHESESATLAHPPSSPALEEVLRQRQLEEEIMRVRRERRARVRAHRRQIRQARNLMRLQQSTNGGEPDFLLTQDPLAWYAEQPAVMTMGLHDGDVGDLHSTSWPSASSSSSCSSSSSASDGDVDDDAEGQLEKALSAIIPLRKPKVYFASRTHTQLQQLMEDLQRTAFAQRQLRPRQRTIEPLERAGVRSAGEKVSVGGRDGCGASSNSFDSLPPACPPAAAPPGRSSRPQQQQQPRRLTAVHVAGRLHLCLNADLRRKAGGNSDRLNFYCREAMRFERSKQGRQNRRQQQEHPRPQPRDPTGSPTVRDIEAATGEQQQQREDDKGCVYCVESHLRSLMTYLRDEQQRADAAAGPADASSGRGSASGNDGPPSSVYPLERLRRLGADLQACPYIATRLLLRGADVAFIPYGHVLDEGQRAALLGGSATNPATAAEAAVFAVPGDSWVATEAGGGGVDGESSGLSHGDVLSNISPSLGAVLYHRRQRVTATAAFRRRRGRQGSPQQQQQRDGSLIPGAKTRRTCEFHVREEEEDAIWHVMACSAPPSFRGDILVFDEAHNIADHCRSASTVTVAPWQLRLAQRLAETYLERYASRLLTRNKQRLRELIHFLRHLSGFCERIDSAVVLGEDGEGDGDAAPSVSAPSSLPVPLSPSSSATEPAAMRTRVLPFHAFLFDAGIDSVDVYALLTFLADSQLLMKLQGFVSHLLDAEPRQGEVMRTVKAATAATRTKVVISGTDNRTRSVVGVKRQRSSGIAPGASDTRSEAQRQHRFLQSLDILGGHEKTAEEERPPPCLPLAELISQQLLPASVTAAGAATYAGAAASPDPVQLRASAAEALQRVERLLCALYVSDATSTRVLWTPLPSPARHGGYAVRQGTLKIMQLEPGTHTFAPLVLEARAVVLAGGTMQPLAFTCGPLLPPQATMGGGASGDCGTPNATGRASVKAAAGGTGSSDCIDTIDALSHGSAVCTPHVHTFHLISEGHVVPPSSVQVWALGTGPSGLRMELSHQALALRSDAASAASHAISPHAHRVLAEVGCTLLNLARVLPPAGAICFFTSYDVMDAVVAVLESTGYYAQINEVKRIFTETRNGGRGGGGGWERSTASGSDGGSGEAVAQLLREYQEWIGGEVDSHSDVARALGSSATSLCADAAASQQRRSRRGAFLFAVIGGRLSEGINFADDLGRAVVVLGMPYANPTDVELQMSLKHIVTTRLMANANAGCRGTRGPAGSASVPSLPSSSPFTCTEEWGLYMDGMMRTVNQCIGRCIRHAGDYATIILLDARYTERQDVRRRVSAWLQPSMSVAQTFGQCFSGVREFFARRRPKA</sequence>
<proteinExistence type="predicted"/>
<accession>A0A836L4A9</accession>
<feature type="region of interest" description="Disordered" evidence="9">
    <location>
        <begin position="767"/>
        <end position="793"/>
    </location>
</feature>
<evidence type="ECO:0000256" key="1">
    <source>
        <dbReference type="ARBA" id="ARBA00022723"/>
    </source>
</evidence>
<dbReference type="PANTHER" id="PTHR11472:SF41">
    <property type="entry name" value="ATP-DEPENDENT DNA HELICASE DDX11-RELATED"/>
    <property type="match status" value="1"/>
</dbReference>
<dbReference type="InterPro" id="IPR027417">
    <property type="entry name" value="P-loop_NTPase"/>
</dbReference>
<dbReference type="GO" id="GO:0046872">
    <property type="term" value="F:metal ion binding"/>
    <property type="evidence" value="ECO:0007669"/>
    <property type="project" value="UniProtKB-KW"/>
</dbReference>
<dbReference type="Proteomes" id="UP000674143">
    <property type="component" value="Unassembled WGS sequence"/>
</dbReference>
<keyword evidence="3" id="KW-0378">Hydrolase</keyword>
<dbReference type="GO" id="GO:0016818">
    <property type="term" value="F:hydrolase activity, acting on acid anhydrides, in phosphorus-containing anhydrides"/>
    <property type="evidence" value="ECO:0007669"/>
    <property type="project" value="InterPro"/>
</dbReference>
<feature type="region of interest" description="Disordered" evidence="9">
    <location>
        <begin position="414"/>
        <end position="443"/>
    </location>
</feature>
<evidence type="ECO:0000256" key="4">
    <source>
        <dbReference type="ARBA" id="ARBA00022806"/>
    </source>
</evidence>
<dbReference type="Pfam" id="PF06733">
    <property type="entry name" value="DEAD_2"/>
    <property type="match status" value="1"/>
</dbReference>
<dbReference type="PANTHER" id="PTHR11472">
    <property type="entry name" value="DNA REPAIR DEAD HELICASE RAD3/XP-D SUBFAMILY MEMBER"/>
    <property type="match status" value="1"/>
</dbReference>
<dbReference type="InterPro" id="IPR014013">
    <property type="entry name" value="Helic_SF1/SF2_ATP-bd_DinG/Rad3"/>
</dbReference>
<dbReference type="EMBL" id="JAFHLR010000003">
    <property type="protein sequence ID" value="KAG5488033.1"/>
    <property type="molecule type" value="Genomic_DNA"/>
</dbReference>
<feature type="region of interest" description="Disordered" evidence="9">
    <location>
        <begin position="482"/>
        <end position="510"/>
    </location>
</feature>
<reference evidence="12" key="2">
    <citation type="journal article" date="2021" name="Sci. Data">
        <title>Chromosome-scale genome sequencing, assembly and annotation of six genomes from subfamily Leishmaniinae.</title>
        <authorList>
            <person name="Almutairi H."/>
            <person name="Urbaniak M.D."/>
            <person name="Bates M.D."/>
            <person name="Jariyapan N."/>
            <person name="Kwakye-Nuako G."/>
            <person name="Thomaz Soccol V."/>
            <person name="Al-Salem W.S."/>
            <person name="Dillon R.J."/>
            <person name="Bates P.A."/>
            <person name="Gatherer D."/>
        </authorList>
    </citation>
    <scope>NUCLEOTIDE SEQUENCE [LARGE SCALE GENOMIC DNA]</scope>
</reference>
<evidence type="ECO:0000256" key="8">
    <source>
        <dbReference type="ARBA" id="ARBA00023235"/>
    </source>
</evidence>
<keyword evidence="7" id="KW-0411">Iron-sulfur</keyword>
<feature type="region of interest" description="Disordered" evidence="9">
    <location>
        <begin position="235"/>
        <end position="262"/>
    </location>
</feature>
<dbReference type="GO" id="GO:0005634">
    <property type="term" value="C:nucleus"/>
    <property type="evidence" value="ECO:0007669"/>
    <property type="project" value="TreeGrafter"/>
</dbReference>